<organism evidence="7 8">
    <name type="scientific">Kocuria coralli</name>
    <dbReference type="NCBI Taxonomy" id="1461025"/>
    <lineage>
        <taxon>Bacteria</taxon>
        <taxon>Bacillati</taxon>
        <taxon>Actinomycetota</taxon>
        <taxon>Actinomycetes</taxon>
        <taxon>Micrococcales</taxon>
        <taxon>Micrococcaceae</taxon>
        <taxon>Kocuria</taxon>
    </lineage>
</organism>
<evidence type="ECO:0000256" key="1">
    <source>
        <dbReference type="ARBA" id="ARBA00004127"/>
    </source>
</evidence>
<accession>A0A5J5KX12</accession>
<sequence>MNPRRHGRAADPGLQPERTTLAWNRTLVSFVVVAAFFLRWGPEHGAVVVVLFGAALAVALGIWLTQRPRYAQRTETIARNLHRASVGAPLLLGAAVVLLGTAALVVVIAL</sequence>
<dbReference type="GO" id="GO:0012505">
    <property type="term" value="C:endomembrane system"/>
    <property type="evidence" value="ECO:0007669"/>
    <property type="project" value="UniProtKB-SubCell"/>
</dbReference>
<protein>
    <submittedName>
        <fullName evidence="7">DUF202 domain-containing protein</fullName>
    </submittedName>
</protein>
<comment type="subcellular location">
    <subcellularLocation>
        <location evidence="1">Endomembrane system</location>
        <topology evidence="1">Multi-pass membrane protein</topology>
    </subcellularLocation>
</comment>
<dbReference type="AlphaFoldDB" id="A0A5J5KX12"/>
<evidence type="ECO:0000256" key="5">
    <source>
        <dbReference type="SAM" id="Phobius"/>
    </source>
</evidence>
<evidence type="ECO:0000256" key="2">
    <source>
        <dbReference type="ARBA" id="ARBA00022692"/>
    </source>
</evidence>
<dbReference type="EMBL" id="SZWF01000007">
    <property type="protein sequence ID" value="KAA9394307.1"/>
    <property type="molecule type" value="Genomic_DNA"/>
</dbReference>
<reference evidence="7 8" key="1">
    <citation type="submission" date="2019-05" db="EMBL/GenBank/DDBJ databases">
        <title>Kocuria coralli sp. nov., a novel actinobacterium isolated from coral reef seawater.</title>
        <authorList>
            <person name="Li J."/>
        </authorList>
    </citation>
    <scope>NUCLEOTIDE SEQUENCE [LARGE SCALE GENOMIC DNA]</scope>
    <source>
        <strain evidence="7 8">SCSIO 13007</strain>
    </source>
</reference>
<comment type="caution">
    <text evidence="7">The sequence shown here is derived from an EMBL/GenBank/DDBJ whole genome shotgun (WGS) entry which is preliminary data.</text>
</comment>
<dbReference type="RefSeq" id="WP_158033678.1">
    <property type="nucleotide sequence ID" value="NZ_ML708616.1"/>
</dbReference>
<evidence type="ECO:0000259" key="6">
    <source>
        <dbReference type="Pfam" id="PF02656"/>
    </source>
</evidence>
<evidence type="ECO:0000313" key="8">
    <source>
        <dbReference type="Proteomes" id="UP000325957"/>
    </source>
</evidence>
<evidence type="ECO:0000256" key="3">
    <source>
        <dbReference type="ARBA" id="ARBA00022989"/>
    </source>
</evidence>
<evidence type="ECO:0000256" key="4">
    <source>
        <dbReference type="ARBA" id="ARBA00023136"/>
    </source>
</evidence>
<gene>
    <name evidence="7" type="ORF">FCK90_07460</name>
</gene>
<feature type="domain" description="DUF202" evidence="6">
    <location>
        <begin position="11"/>
        <end position="73"/>
    </location>
</feature>
<feature type="transmembrane region" description="Helical" evidence="5">
    <location>
        <begin position="46"/>
        <end position="65"/>
    </location>
</feature>
<feature type="transmembrane region" description="Helical" evidence="5">
    <location>
        <begin position="86"/>
        <end position="109"/>
    </location>
</feature>
<keyword evidence="3 5" id="KW-1133">Transmembrane helix</keyword>
<proteinExistence type="predicted"/>
<keyword evidence="2 5" id="KW-0812">Transmembrane</keyword>
<name>A0A5J5KX12_9MICC</name>
<keyword evidence="8" id="KW-1185">Reference proteome</keyword>
<dbReference type="Pfam" id="PF02656">
    <property type="entry name" value="DUF202"/>
    <property type="match status" value="1"/>
</dbReference>
<evidence type="ECO:0000313" key="7">
    <source>
        <dbReference type="EMBL" id="KAA9394307.1"/>
    </source>
</evidence>
<keyword evidence="4 5" id="KW-0472">Membrane</keyword>
<dbReference type="Proteomes" id="UP000325957">
    <property type="component" value="Unassembled WGS sequence"/>
</dbReference>
<feature type="transmembrane region" description="Helical" evidence="5">
    <location>
        <begin position="21"/>
        <end position="40"/>
    </location>
</feature>
<dbReference type="InterPro" id="IPR003807">
    <property type="entry name" value="DUF202"/>
</dbReference>